<dbReference type="Proteomes" id="UP000318582">
    <property type="component" value="Unassembled WGS sequence"/>
</dbReference>
<accession>A0A507E4Q8</accession>
<protein>
    <recommendedName>
        <fullName evidence="9">Plasma membrane proteolipid 3</fullName>
    </recommendedName>
</protein>
<evidence type="ECO:0000256" key="3">
    <source>
        <dbReference type="ARBA" id="ARBA00022692"/>
    </source>
</evidence>
<gene>
    <name evidence="7" type="ORF">PhCBS80983_g03366</name>
</gene>
<name>A0A507E4Q8_9FUNG</name>
<dbReference type="PROSITE" id="PS01309">
    <property type="entry name" value="UPF0057"/>
    <property type="match status" value="1"/>
</dbReference>
<dbReference type="Pfam" id="PF01679">
    <property type="entry name" value="Pmp3"/>
    <property type="match status" value="1"/>
</dbReference>
<dbReference type="InterPro" id="IPR000612">
    <property type="entry name" value="PMP3"/>
</dbReference>
<evidence type="ECO:0000256" key="1">
    <source>
        <dbReference type="ARBA" id="ARBA00004370"/>
    </source>
</evidence>
<evidence type="ECO:0008006" key="9">
    <source>
        <dbReference type="Google" id="ProtNLM"/>
    </source>
</evidence>
<sequence>MVSGAQICDYLLAFFLPPLGVFFKRGCSADLLINIALSLLGYIPGIAHAFYIIHTHRPGVVLH</sequence>
<evidence type="ECO:0000256" key="5">
    <source>
        <dbReference type="ARBA" id="ARBA00023136"/>
    </source>
</evidence>
<evidence type="ECO:0000256" key="6">
    <source>
        <dbReference type="SAM" id="Phobius"/>
    </source>
</evidence>
<dbReference type="PANTHER" id="PTHR21659:SF42">
    <property type="entry name" value="UPF0057 MEMBRANE PROTEIN ZK632.10-RELATED"/>
    <property type="match status" value="1"/>
</dbReference>
<feature type="transmembrane region" description="Helical" evidence="6">
    <location>
        <begin position="31"/>
        <end position="53"/>
    </location>
</feature>
<proteinExistence type="inferred from homology"/>
<evidence type="ECO:0000313" key="7">
    <source>
        <dbReference type="EMBL" id="TPX58108.1"/>
    </source>
</evidence>
<dbReference type="PANTHER" id="PTHR21659">
    <property type="entry name" value="HYDROPHOBIC PROTEIN RCI2 LOW TEMPERATURE AND SALT RESPONSIVE PROTEIN LTI6 -RELATED"/>
    <property type="match status" value="1"/>
</dbReference>
<dbReference type="AlphaFoldDB" id="A0A507E4Q8"/>
<evidence type="ECO:0000256" key="4">
    <source>
        <dbReference type="ARBA" id="ARBA00022989"/>
    </source>
</evidence>
<comment type="similarity">
    <text evidence="2">Belongs to the UPF0057 (PMP3) family.</text>
</comment>
<keyword evidence="8" id="KW-1185">Reference proteome</keyword>
<keyword evidence="3 6" id="KW-0812">Transmembrane</keyword>
<comment type="subcellular location">
    <subcellularLocation>
        <location evidence="1">Membrane</location>
    </subcellularLocation>
</comment>
<reference evidence="7 8" key="1">
    <citation type="journal article" date="2019" name="Sci. Rep.">
        <title>Comparative genomics of chytrid fungi reveal insights into the obligate biotrophic and pathogenic lifestyle of Synchytrium endobioticum.</title>
        <authorList>
            <person name="van de Vossenberg B.T.L.H."/>
            <person name="Warris S."/>
            <person name="Nguyen H.D.T."/>
            <person name="van Gent-Pelzer M.P.E."/>
            <person name="Joly D.L."/>
            <person name="van de Geest H.C."/>
            <person name="Bonants P.J.M."/>
            <person name="Smith D.S."/>
            <person name="Levesque C.A."/>
            <person name="van der Lee T.A.J."/>
        </authorList>
    </citation>
    <scope>NUCLEOTIDE SEQUENCE [LARGE SCALE GENOMIC DNA]</scope>
    <source>
        <strain evidence="7 8">CBS 809.83</strain>
    </source>
</reference>
<evidence type="ECO:0000256" key="2">
    <source>
        <dbReference type="ARBA" id="ARBA00009530"/>
    </source>
</evidence>
<organism evidence="7 8">
    <name type="scientific">Powellomyces hirtus</name>
    <dbReference type="NCBI Taxonomy" id="109895"/>
    <lineage>
        <taxon>Eukaryota</taxon>
        <taxon>Fungi</taxon>
        <taxon>Fungi incertae sedis</taxon>
        <taxon>Chytridiomycota</taxon>
        <taxon>Chytridiomycota incertae sedis</taxon>
        <taxon>Chytridiomycetes</taxon>
        <taxon>Spizellomycetales</taxon>
        <taxon>Powellomycetaceae</taxon>
        <taxon>Powellomyces</taxon>
    </lineage>
</organism>
<evidence type="ECO:0000313" key="8">
    <source>
        <dbReference type="Proteomes" id="UP000318582"/>
    </source>
</evidence>
<keyword evidence="4 6" id="KW-1133">Transmembrane helix</keyword>
<comment type="caution">
    <text evidence="7">The sequence shown here is derived from an EMBL/GenBank/DDBJ whole genome shotgun (WGS) entry which is preliminary data.</text>
</comment>
<keyword evidence="5 6" id="KW-0472">Membrane</keyword>
<dbReference type="EMBL" id="QEAQ01000041">
    <property type="protein sequence ID" value="TPX58108.1"/>
    <property type="molecule type" value="Genomic_DNA"/>
</dbReference>
<dbReference type="GO" id="GO:0016020">
    <property type="term" value="C:membrane"/>
    <property type="evidence" value="ECO:0007669"/>
    <property type="project" value="UniProtKB-SubCell"/>
</dbReference>